<organism evidence="1">
    <name type="scientific">Arundo donax</name>
    <name type="common">Giant reed</name>
    <name type="synonym">Donax arundinaceus</name>
    <dbReference type="NCBI Taxonomy" id="35708"/>
    <lineage>
        <taxon>Eukaryota</taxon>
        <taxon>Viridiplantae</taxon>
        <taxon>Streptophyta</taxon>
        <taxon>Embryophyta</taxon>
        <taxon>Tracheophyta</taxon>
        <taxon>Spermatophyta</taxon>
        <taxon>Magnoliopsida</taxon>
        <taxon>Liliopsida</taxon>
        <taxon>Poales</taxon>
        <taxon>Poaceae</taxon>
        <taxon>PACMAD clade</taxon>
        <taxon>Arundinoideae</taxon>
        <taxon>Arundineae</taxon>
        <taxon>Arundo</taxon>
    </lineage>
</organism>
<name>A0A0A9CNK1_ARUDO</name>
<evidence type="ECO:0000313" key="1">
    <source>
        <dbReference type="EMBL" id="JAD76023.1"/>
    </source>
</evidence>
<proteinExistence type="predicted"/>
<dbReference type="EMBL" id="GBRH01221872">
    <property type="protein sequence ID" value="JAD76023.1"/>
    <property type="molecule type" value="Transcribed_RNA"/>
</dbReference>
<protein>
    <submittedName>
        <fullName evidence="1">Pco129562</fullName>
    </submittedName>
</protein>
<sequence length="57" mass="6619">MYIFVSTFKVVLKFMNNFGILHKGNGIEINTVFNTELYIFPVLLCNRWQSSTLSTDI</sequence>
<dbReference type="AlphaFoldDB" id="A0A0A9CNK1"/>
<reference evidence="1" key="1">
    <citation type="submission" date="2014-09" db="EMBL/GenBank/DDBJ databases">
        <authorList>
            <person name="Magalhaes I.L.F."/>
            <person name="Oliveira U."/>
            <person name="Santos F.R."/>
            <person name="Vidigal T.H.D.A."/>
            <person name="Brescovit A.D."/>
            <person name="Santos A.J."/>
        </authorList>
    </citation>
    <scope>NUCLEOTIDE SEQUENCE</scope>
    <source>
        <tissue evidence="1">Shoot tissue taken approximately 20 cm above the soil surface</tissue>
    </source>
</reference>
<reference evidence="1" key="2">
    <citation type="journal article" date="2015" name="Data Brief">
        <title>Shoot transcriptome of the giant reed, Arundo donax.</title>
        <authorList>
            <person name="Barrero R.A."/>
            <person name="Guerrero F.D."/>
            <person name="Moolhuijzen P."/>
            <person name="Goolsby J.A."/>
            <person name="Tidwell J."/>
            <person name="Bellgard S.E."/>
            <person name="Bellgard M.I."/>
        </authorList>
    </citation>
    <scope>NUCLEOTIDE SEQUENCE</scope>
    <source>
        <tissue evidence="1">Shoot tissue taken approximately 20 cm above the soil surface</tissue>
    </source>
</reference>
<accession>A0A0A9CNK1</accession>